<sequence>MALTLRCHAPLSVAKRTVRRAGRPAVHVLTRKQVVRASAEPTSEPTSAAANESLQKVRATATEAWTWLKTKWEATEDSEKPAVVVILVGVIVAQIAIGATIDVVDRIPVVSTLLQLVGLVVTSLFIFKISTDPQERETVKTSMVGFLEKVTGK</sequence>
<evidence type="ECO:0000256" key="1">
    <source>
        <dbReference type="ARBA" id="ARBA00004141"/>
    </source>
</evidence>
<dbReference type="EMBL" id="BRXU01000017">
    <property type="protein sequence ID" value="GLC56815.1"/>
    <property type="molecule type" value="Genomic_DNA"/>
</dbReference>
<evidence type="ECO:0000313" key="4">
    <source>
        <dbReference type="EMBL" id="GLC56815.1"/>
    </source>
</evidence>
<protein>
    <recommendedName>
        <fullName evidence="3">Cyanobacterial aminoacyl-tRNA synthetase CAAD domain-containing protein</fullName>
    </recommendedName>
</protein>
<dbReference type="OrthoDB" id="2014299at2759"/>
<dbReference type="Proteomes" id="UP001165080">
    <property type="component" value="Unassembled WGS sequence"/>
</dbReference>
<organism evidence="4 5">
    <name type="scientific">Pleodorina starrii</name>
    <dbReference type="NCBI Taxonomy" id="330485"/>
    <lineage>
        <taxon>Eukaryota</taxon>
        <taxon>Viridiplantae</taxon>
        <taxon>Chlorophyta</taxon>
        <taxon>core chlorophytes</taxon>
        <taxon>Chlorophyceae</taxon>
        <taxon>CS clade</taxon>
        <taxon>Chlamydomonadales</taxon>
        <taxon>Volvocaceae</taxon>
        <taxon>Pleodorina</taxon>
    </lineage>
</organism>
<dbReference type="GO" id="GO:0016020">
    <property type="term" value="C:membrane"/>
    <property type="evidence" value="ECO:0007669"/>
    <property type="project" value="UniProtKB-SubCell"/>
</dbReference>
<dbReference type="InterPro" id="IPR033344">
    <property type="entry name" value="CURT1"/>
</dbReference>
<reference evidence="4 5" key="1">
    <citation type="journal article" date="2023" name="Commun. Biol.">
        <title>Reorganization of the ancestral sex-determining regions during the evolution of trioecy in Pleodorina starrii.</title>
        <authorList>
            <person name="Takahashi K."/>
            <person name="Suzuki S."/>
            <person name="Kawai-Toyooka H."/>
            <person name="Yamamoto K."/>
            <person name="Hamaji T."/>
            <person name="Ootsuki R."/>
            <person name="Yamaguchi H."/>
            <person name="Kawachi M."/>
            <person name="Higashiyama T."/>
            <person name="Nozaki H."/>
        </authorList>
    </citation>
    <scope>NUCLEOTIDE SEQUENCE [LARGE SCALE GENOMIC DNA]</scope>
    <source>
        <strain evidence="4 5">NIES-4479</strain>
    </source>
</reference>
<proteinExistence type="predicted"/>
<dbReference type="AlphaFoldDB" id="A0A9W6BRW1"/>
<keyword evidence="2" id="KW-1133">Transmembrane helix</keyword>
<gene>
    <name evidence="4" type="primary">PLEST009652</name>
    <name evidence="4" type="ORF">PLESTB_001152000</name>
</gene>
<dbReference type="PANTHER" id="PTHR33222">
    <property type="match status" value="1"/>
</dbReference>
<comment type="subcellular location">
    <subcellularLocation>
        <location evidence="1">Membrane</location>
        <topology evidence="1">Multi-pass membrane protein</topology>
    </subcellularLocation>
</comment>
<evidence type="ECO:0000259" key="3">
    <source>
        <dbReference type="Pfam" id="PF14159"/>
    </source>
</evidence>
<dbReference type="InterPro" id="IPR025564">
    <property type="entry name" value="CAAD_dom"/>
</dbReference>
<dbReference type="GO" id="GO:0009579">
    <property type="term" value="C:thylakoid"/>
    <property type="evidence" value="ECO:0007669"/>
    <property type="project" value="InterPro"/>
</dbReference>
<keyword evidence="5" id="KW-1185">Reference proteome</keyword>
<keyword evidence="2" id="KW-0812">Transmembrane</keyword>
<name>A0A9W6BRW1_9CHLO</name>
<keyword evidence="2" id="KW-0472">Membrane</keyword>
<accession>A0A9W6BRW1</accession>
<comment type="caution">
    <text evidence="4">The sequence shown here is derived from an EMBL/GenBank/DDBJ whole genome shotgun (WGS) entry which is preliminary data.</text>
</comment>
<feature type="transmembrane region" description="Helical" evidence="2">
    <location>
        <begin position="81"/>
        <end position="101"/>
    </location>
</feature>
<evidence type="ECO:0000313" key="5">
    <source>
        <dbReference type="Proteomes" id="UP001165080"/>
    </source>
</evidence>
<dbReference type="Pfam" id="PF14159">
    <property type="entry name" value="CAAD"/>
    <property type="match status" value="1"/>
</dbReference>
<feature type="transmembrane region" description="Helical" evidence="2">
    <location>
        <begin position="107"/>
        <end position="127"/>
    </location>
</feature>
<feature type="domain" description="Cyanobacterial aminoacyl-tRNA synthetase CAAD" evidence="3">
    <location>
        <begin position="68"/>
        <end position="152"/>
    </location>
</feature>
<dbReference type="PANTHER" id="PTHR33222:SF4">
    <property type="entry name" value="PROTEIN CURVATURE THYLAKOID 1A, CHLOROPLASTIC"/>
    <property type="match status" value="1"/>
</dbReference>
<evidence type="ECO:0000256" key="2">
    <source>
        <dbReference type="SAM" id="Phobius"/>
    </source>
</evidence>